<dbReference type="EMBL" id="WIND01000018">
    <property type="protein sequence ID" value="MSU91309.1"/>
    <property type="molecule type" value="Genomic_DNA"/>
</dbReference>
<keyword evidence="1" id="KW-0472">Membrane</keyword>
<sequence length="138" mass="14789">MGMGTAVMSCLEKFLIFGGRATRAEFWWFYLFTVIAGVLAVPLEIFLETKMITTGVGVAFLLPTLAAGSRRLHDTGRPGWLLAIPFLALPLYAVGPAAFGTGLLFGIAVLVLLLCMPGQRGANRYGPDPKLAPDLDAF</sequence>
<dbReference type="AlphaFoldDB" id="A0A6L5Z4Q1"/>
<feature type="transmembrane region" description="Helical" evidence="1">
    <location>
        <begin position="89"/>
        <end position="115"/>
    </location>
</feature>
<comment type="caution">
    <text evidence="2">The sequence shown here is derived from an EMBL/GenBank/DDBJ whole genome shotgun (WGS) entry which is preliminary data.</text>
</comment>
<dbReference type="GO" id="GO:0005886">
    <property type="term" value="C:plasma membrane"/>
    <property type="evidence" value="ECO:0007669"/>
    <property type="project" value="TreeGrafter"/>
</dbReference>
<feature type="transmembrane region" description="Helical" evidence="1">
    <location>
        <begin position="27"/>
        <end position="47"/>
    </location>
</feature>
<keyword evidence="1" id="KW-0812">Transmembrane</keyword>
<evidence type="ECO:0000313" key="2">
    <source>
        <dbReference type="EMBL" id="MSU91309.1"/>
    </source>
</evidence>
<dbReference type="PANTHER" id="PTHR34980">
    <property type="entry name" value="INNER MEMBRANE PROTEIN-RELATED-RELATED"/>
    <property type="match status" value="1"/>
</dbReference>
<dbReference type="PANTHER" id="PTHR34980:SF2">
    <property type="entry name" value="INNER MEMBRANE PROTEIN YHAH-RELATED"/>
    <property type="match status" value="1"/>
</dbReference>
<proteinExistence type="predicted"/>
<name>A0A6L5Z4Q1_9RHOB</name>
<keyword evidence="1" id="KW-1133">Transmembrane helix</keyword>
<reference evidence="2 3" key="1">
    <citation type="submission" date="2019-10" db="EMBL/GenBank/DDBJ databases">
        <title>Cognatihalovulum marinum gen. nov. sp. nov., a new member of the family Rhodobacteraceae isolated from deep seawater of the Northwest Indian Ocean.</title>
        <authorList>
            <person name="Ruan C."/>
            <person name="Wang J."/>
            <person name="Zheng X."/>
            <person name="Song L."/>
            <person name="Zhu Y."/>
            <person name="Huang Y."/>
            <person name="Lu Z."/>
            <person name="Du W."/>
            <person name="Huang L."/>
            <person name="Dai X."/>
        </authorList>
    </citation>
    <scope>NUCLEOTIDE SEQUENCE [LARGE SCALE GENOMIC DNA]</scope>
    <source>
        <strain evidence="2 3">2CG4</strain>
    </source>
</reference>
<gene>
    <name evidence="2" type="ORF">GE300_17140</name>
</gene>
<dbReference type="Proteomes" id="UP000474957">
    <property type="component" value="Unassembled WGS sequence"/>
</dbReference>
<evidence type="ECO:0000256" key="1">
    <source>
        <dbReference type="SAM" id="Phobius"/>
    </source>
</evidence>
<dbReference type="InterPro" id="IPR008523">
    <property type="entry name" value="DUF805"/>
</dbReference>
<keyword evidence="3" id="KW-1185">Reference proteome</keyword>
<accession>A0A6L5Z4Q1</accession>
<evidence type="ECO:0000313" key="3">
    <source>
        <dbReference type="Proteomes" id="UP000474957"/>
    </source>
</evidence>
<protein>
    <submittedName>
        <fullName evidence="2">DUF805 domain-containing protein</fullName>
    </submittedName>
</protein>
<organism evidence="2 3">
    <name type="scientific">Halovulum marinum</name>
    <dbReference type="NCBI Taxonomy" id="2662447"/>
    <lineage>
        <taxon>Bacteria</taxon>
        <taxon>Pseudomonadati</taxon>
        <taxon>Pseudomonadota</taxon>
        <taxon>Alphaproteobacteria</taxon>
        <taxon>Rhodobacterales</taxon>
        <taxon>Paracoccaceae</taxon>
        <taxon>Halovulum</taxon>
    </lineage>
</organism>
<dbReference type="Pfam" id="PF05656">
    <property type="entry name" value="DUF805"/>
    <property type="match status" value="1"/>
</dbReference>